<keyword evidence="3" id="KW-1185">Reference proteome</keyword>
<evidence type="ECO:0000313" key="3">
    <source>
        <dbReference type="Proteomes" id="UP000551758"/>
    </source>
</evidence>
<dbReference type="EMBL" id="JACDTQ010003235">
    <property type="protein sequence ID" value="KAF5914523.1"/>
    <property type="molecule type" value="Genomic_DNA"/>
</dbReference>
<sequence>MPSVRPCRPPSRDFLQSHFLDEEVKLIKKIGDHLPNLCRLAGPWGTGRVSPRQTPRQAQPGASGVQQTLRGTAGFPLASGLLPEPLPAANTQLFNHPGALSQAVDQMETIKHFAANKVRVSASGKEILVPEVDKYLRYKFLFLCLLIVIEKEDFHAIRKSQIPDLAECSTCGPNQVATPREVLDETECSTIIEMETPEEKEEEKRRRRKKKKEKEQEKEEEIAKYSREKNPKGKLSLRASLKMNGQKTLADTSLCFTLFRFGALKGSQVKGFGCDRGSQAGVTHDHCILGLYFIEMDTAGVCSVLNMGCSPMSDPLVDLGIYSGYQPSAREIALLVPVVLEPFSPLWGKEREEERNVLQDGKETSLSSWMV</sequence>
<dbReference type="InterPro" id="IPR012347">
    <property type="entry name" value="Ferritin-like"/>
</dbReference>
<proteinExistence type="predicted"/>
<dbReference type="Proteomes" id="UP000551758">
    <property type="component" value="Unassembled WGS sequence"/>
</dbReference>
<organism evidence="2 3">
    <name type="scientific">Diceros bicornis minor</name>
    <name type="common">South-central black rhinoceros</name>
    <dbReference type="NCBI Taxonomy" id="77932"/>
    <lineage>
        <taxon>Eukaryota</taxon>
        <taxon>Metazoa</taxon>
        <taxon>Chordata</taxon>
        <taxon>Craniata</taxon>
        <taxon>Vertebrata</taxon>
        <taxon>Euteleostomi</taxon>
        <taxon>Mammalia</taxon>
        <taxon>Eutheria</taxon>
        <taxon>Laurasiatheria</taxon>
        <taxon>Perissodactyla</taxon>
        <taxon>Rhinocerotidae</taxon>
        <taxon>Diceros</taxon>
    </lineage>
</organism>
<name>A0A7J7EFQ1_DICBM</name>
<dbReference type="Gene3D" id="1.20.1260.10">
    <property type="match status" value="1"/>
</dbReference>
<feature type="region of interest" description="Disordered" evidence="1">
    <location>
        <begin position="193"/>
        <end position="231"/>
    </location>
</feature>
<gene>
    <name evidence="2" type="ORF">HPG69_016474</name>
</gene>
<feature type="region of interest" description="Disordered" evidence="1">
    <location>
        <begin position="45"/>
        <end position="66"/>
    </location>
</feature>
<evidence type="ECO:0000313" key="2">
    <source>
        <dbReference type="EMBL" id="KAF5914523.1"/>
    </source>
</evidence>
<feature type="compositionally biased region" description="Basic and acidic residues" evidence="1">
    <location>
        <begin position="213"/>
        <end position="231"/>
    </location>
</feature>
<dbReference type="InterPro" id="IPR009078">
    <property type="entry name" value="Ferritin-like_SF"/>
</dbReference>
<comment type="caution">
    <text evidence="2">The sequence shown here is derived from an EMBL/GenBank/DDBJ whole genome shotgun (WGS) entry which is preliminary data.</text>
</comment>
<dbReference type="SUPFAM" id="SSF47240">
    <property type="entry name" value="Ferritin-like"/>
    <property type="match status" value="1"/>
</dbReference>
<accession>A0A7J7EFQ1</accession>
<reference evidence="2 3" key="1">
    <citation type="journal article" date="2020" name="Mol. Biol. Evol.">
        <title>Interspecific Gene Flow and the Evolution of Specialization in Black and White Rhinoceros.</title>
        <authorList>
            <person name="Moodley Y."/>
            <person name="Westbury M.V."/>
            <person name="Russo I.M."/>
            <person name="Gopalakrishnan S."/>
            <person name="Rakotoarivelo A."/>
            <person name="Olsen R.A."/>
            <person name="Prost S."/>
            <person name="Tunstall T."/>
            <person name="Ryder O.A."/>
            <person name="Dalen L."/>
            <person name="Bruford M.W."/>
        </authorList>
    </citation>
    <scope>NUCLEOTIDE SEQUENCE [LARGE SCALE GENOMIC DNA]</scope>
    <source>
        <strain evidence="2">SBR-YM</strain>
        <tissue evidence="2">Skin</tissue>
    </source>
</reference>
<protein>
    <submittedName>
        <fullName evidence="2">Uncharacterized protein</fullName>
    </submittedName>
</protein>
<evidence type="ECO:0000256" key="1">
    <source>
        <dbReference type="SAM" id="MobiDB-lite"/>
    </source>
</evidence>
<dbReference type="AlphaFoldDB" id="A0A7J7EFQ1"/>